<dbReference type="GO" id="GO:0016887">
    <property type="term" value="F:ATP hydrolysis activity"/>
    <property type="evidence" value="ECO:0007669"/>
    <property type="project" value="InterPro"/>
</dbReference>
<dbReference type="GO" id="GO:0015192">
    <property type="term" value="F:L-phenylalanine transmembrane transporter activity"/>
    <property type="evidence" value="ECO:0007669"/>
    <property type="project" value="TreeGrafter"/>
</dbReference>
<proteinExistence type="predicted"/>
<keyword evidence="3 5" id="KW-0067">ATP-binding</keyword>
<organism evidence="5 6">
    <name type="scientific">Metarhizobium album</name>
    <dbReference type="NCBI Taxonomy" id="2182425"/>
    <lineage>
        <taxon>Bacteria</taxon>
        <taxon>Pseudomonadati</taxon>
        <taxon>Pseudomonadota</taxon>
        <taxon>Alphaproteobacteria</taxon>
        <taxon>Hyphomicrobiales</taxon>
        <taxon>Rhizobiaceae</taxon>
        <taxon>Metarhizobium</taxon>
    </lineage>
</organism>
<dbReference type="Proteomes" id="UP000245252">
    <property type="component" value="Unassembled WGS sequence"/>
</dbReference>
<feature type="domain" description="ABC transporter" evidence="4">
    <location>
        <begin position="5"/>
        <end position="238"/>
    </location>
</feature>
<name>A0A2U2DJE0_9HYPH</name>
<protein>
    <submittedName>
        <fullName evidence="5">ABC transporter ATP-binding protein</fullName>
    </submittedName>
</protein>
<dbReference type="PANTHER" id="PTHR45772:SF7">
    <property type="entry name" value="AMINO ACID ABC TRANSPORTER ATP-BINDING PROTEIN"/>
    <property type="match status" value="1"/>
</dbReference>
<dbReference type="InterPro" id="IPR003439">
    <property type="entry name" value="ABC_transporter-like_ATP-bd"/>
</dbReference>
<dbReference type="GO" id="GO:0015808">
    <property type="term" value="P:L-alanine transport"/>
    <property type="evidence" value="ECO:0007669"/>
    <property type="project" value="TreeGrafter"/>
</dbReference>
<evidence type="ECO:0000259" key="4">
    <source>
        <dbReference type="PROSITE" id="PS50893"/>
    </source>
</evidence>
<dbReference type="GO" id="GO:0042941">
    <property type="term" value="P:D-alanine transmembrane transport"/>
    <property type="evidence" value="ECO:0007669"/>
    <property type="project" value="TreeGrafter"/>
</dbReference>
<reference evidence="5 6" key="1">
    <citation type="submission" date="2018-05" db="EMBL/GenBank/DDBJ databases">
        <title>The draft genome of strain NS-104.</title>
        <authorList>
            <person name="Hang P."/>
            <person name="Jiang J."/>
        </authorList>
    </citation>
    <scope>NUCLEOTIDE SEQUENCE [LARGE SCALE GENOMIC DNA]</scope>
    <source>
        <strain evidence="5 6">NS-104</strain>
    </source>
</reference>
<dbReference type="GO" id="GO:0005524">
    <property type="term" value="F:ATP binding"/>
    <property type="evidence" value="ECO:0007669"/>
    <property type="project" value="UniProtKB-KW"/>
</dbReference>
<dbReference type="InterPro" id="IPR027417">
    <property type="entry name" value="P-loop_NTPase"/>
</dbReference>
<evidence type="ECO:0000256" key="2">
    <source>
        <dbReference type="ARBA" id="ARBA00022741"/>
    </source>
</evidence>
<dbReference type="GO" id="GO:1903805">
    <property type="term" value="P:L-valine import across plasma membrane"/>
    <property type="evidence" value="ECO:0007669"/>
    <property type="project" value="TreeGrafter"/>
</dbReference>
<dbReference type="InterPro" id="IPR051120">
    <property type="entry name" value="ABC_AA/LPS_Transport"/>
</dbReference>
<dbReference type="PANTHER" id="PTHR45772">
    <property type="entry name" value="CONSERVED COMPONENT OF ABC TRANSPORTER FOR NATURAL AMINO ACIDS-RELATED"/>
    <property type="match status" value="1"/>
</dbReference>
<keyword evidence="1" id="KW-0813">Transport</keyword>
<dbReference type="RefSeq" id="WP_109461177.1">
    <property type="nucleotide sequence ID" value="NZ_QFBC01000016.1"/>
</dbReference>
<comment type="caution">
    <text evidence="5">The sequence shown here is derived from an EMBL/GenBank/DDBJ whole genome shotgun (WGS) entry which is preliminary data.</text>
</comment>
<keyword evidence="2" id="KW-0547">Nucleotide-binding</keyword>
<dbReference type="PROSITE" id="PS50893">
    <property type="entry name" value="ABC_TRANSPORTER_2"/>
    <property type="match status" value="1"/>
</dbReference>
<evidence type="ECO:0000256" key="3">
    <source>
        <dbReference type="ARBA" id="ARBA00022840"/>
    </source>
</evidence>
<evidence type="ECO:0000313" key="6">
    <source>
        <dbReference type="Proteomes" id="UP000245252"/>
    </source>
</evidence>
<evidence type="ECO:0000256" key="1">
    <source>
        <dbReference type="ARBA" id="ARBA00022448"/>
    </source>
</evidence>
<dbReference type="Pfam" id="PF00005">
    <property type="entry name" value="ABC_tran"/>
    <property type="match status" value="1"/>
</dbReference>
<sequence>MAAILALRALTKSFGAITIARDLNLEIQEGEAVGILGPNGAGKTTILALMTGALRPDNGSIEYEGLDIRGMSVEERCRLGMARAFQIPQPFGGMTVFENVMVAARHGAGLNAKEAQAISLELLERSGLLPFANLAAGKLTLLNRKRLELTRALATKPKVLLLDEIAGGLSQLESEDLINLILQVKESGVTIVWIEHVLHALLSVVSRTLVLYQGNFIADGDPHKVLADPKVSEIYMGIEVDG</sequence>
<dbReference type="GO" id="GO:0015188">
    <property type="term" value="F:L-isoleucine transmembrane transporter activity"/>
    <property type="evidence" value="ECO:0007669"/>
    <property type="project" value="TreeGrafter"/>
</dbReference>
<dbReference type="Gene3D" id="3.40.50.300">
    <property type="entry name" value="P-loop containing nucleotide triphosphate hydrolases"/>
    <property type="match status" value="1"/>
</dbReference>
<dbReference type="SUPFAM" id="SSF52540">
    <property type="entry name" value="P-loop containing nucleoside triphosphate hydrolases"/>
    <property type="match status" value="1"/>
</dbReference>
<dbReference type="OrthoDB" id="9779872at2"/>
<dbReference type="EMBL" id="QFBC01000016">
    <property type="protein sequence ID" value="PWE53427.1"/>
    <property type="molecule type" value="Genomic_DNA"/>
</dbReference>
<dbReference type="InterPro" id="IPR003593">
    <property type="entry name" value="AAA+_ATPase"/>
</dbReference>
<accession>A0A2U2DJE0</accession>
<keyword evidence="6" id="KW-1185">Reference proteome</keyword>
<gene>
    <name evidence="5" type="ORF">DEM27_26125</name>
</gene>
<evidence type="ECO:0000313" key="5">
    <source>
        <dbReference type="EMBL" id="PWE53427.1"/>
    </source>
</evidence>
<dbReference type="GO" id="GO:0005886">
    <property type="term" value="C:plasma membrane"/>
    <property type="evidence" value="ECO:0007669"/>
    <property type="project" value="TreeGrafter"/>
</dbReference>
<dbReference type="GO" id="GO:1903806">
    <property type="term" value="P:L-isoleucine import across plasma membrane"/>
    <property type="evidence" value="ECO:0007669"/>
    <property type="project" value="TreeGrafter"/>
</dbReference>
<dbReference type="AlphaFoldDB" id="A0A2U2DJE0"/>
<dbReference type="SMART" id="SM00382">
    <property type="entry name" value="AAA"/>
    <property type="match status" value="1"/>
</dbReference>
<dbReference type="CDD" id="cd03219">
    <property type="entry name" value="ABC_Mj1267_LivG_branched"/>
    <property type="match status" value="1"/>
</dbReference>
<dbReference type="GO" id="GO:0005304">
    <property type="term" value="F:L-valine transmembrane transporter activity"/>
    <property type="evidence" value="ECO:0007669"/>
    <property type="project" value="TreeGrafter"/>
</dbReference>